<dbReference type="AlphaFoldDB" id="A0A0M5L9G2"/>
<dbReference type="PATRIC" id="fig|1279460.3.peg.4590"/>
<proteinExistence type="predicted"/>
<reference evidence="2 3" key="1">
    <citation type="journal article" date="2015" name="Genome Announc.">
        <title>Whole-Genome Sequence of Leptospira interrogans Serovar Hardjo Subtype Hardjoprajitno Strain Norma, Isolated from Cattle in a Leptospirosis Outbreak in Brazil.</title>
        <authorList>
            <person name="Cosate M.R."/>
            <person name="Soares S.C."/>
            <person name="Mendes T.A."/>
            <person name="Raittz R.T."/>
            <person name="Moreira E.C."/>
            <person name="Leite R."/>
            <person name="Fernandes G.R."/>
            <person name="Haddad J.P."/>
            <person name="Ortega J.M."/>
        </authorList>
    </citation>
    <scope>NUCLEOTIDE SEQUENCE [LARGE SCALE GENOMIC DNA]</scope>
    <source>
        <strain evidence="2 3">Norma</strain>
    </source>
</reference>
<keyword evidence="1" id="KW-1133">Transmembrane helix</keyword>
<evidence type="ECO:0000256" key="1">
    <source>
        <dbReference type="SAM" id="Phobius"/>
    </source>
</evidence>
<dbReference type="EMBL" id="CP012604">
    <property type="protein sequence ID" value="ALE41616.1"/>
    <property type="molecule type" value="Genomic_DNA"/>
</dbReference>
<keyword evidence="1" id="KW-0812">Transmembrane</keyword>
<protein>
    <submittedName>
        <fullName evidence="2">Uncharacterized protein</fullName>
    </submittedName>
</protein>
<evidence type="ECO:0000313" key="3">
    <source>
        <dbReference type="Proteomes" id="UP000056502"/>
    </source>
</evidence>
<gene>
    <name evidence="2" type="ORF">G436_4485</name>
</gene>
<dbReference type="Proteomes" id="UP000056502">
    <property type="component" value="Chromosome II"/>
</dbReference>
<name>A0A0M5L9G2_LEPIR</name>
<evidence type="ECO:0000313" key="2">
    <source>
        <dbReference type="EMBL" id="ALE41616.1"/>
    </source>
</evidence>
<keyword evidence="1" id="KW-0472">Membrane</keyword>
<feature type="transmembrane region" description="Helical" evidence="1">
    <location>
        <begin position="21"/>
        <end position="41"/>
    </location>
</feature>
<organism evidence="2">
    <name type="scientific">Leptospira interrogans serovar Hardjo str. Norma</name>
    <dbReference type="NCBI Taxonomy" id="1279460"/>
    <lineage>
        <taxon>Bacteria</taxon>
        <taxon>Pseudomonadati</taxon>
        <taxon>Spirochaetota</taxon>
        <taxon>Spirochaetia</taxon>
        <taxon>Leptospirales</taxon>
        <taxon>Leptospiraceae</taxon>
        <taxon>Leptospira</taxon>
    </lineage>
</organism>
<accession>A0A0M5L9G2</accession>
<sequence length="42" mass="4855">MKEVKINLKVKLSKAILSKKKFSSLMVMGAIFVLKFCRFYAD</sequence>